<reference evidence="2" key="1">
    <citation type="submission" date="2021-01" db="EMBL/GenBank/DDBJ databases">
        <authorList>
            <person name="Corre E."/>
            <person name="Pelletier E."/>
            <person name="Niang G."/>
            <person name="Scheremetjew M."/>
            <person name="Finn R."/>
            <person name="Kale V."/>
            <person name="Holt S."/>
            <person name="Cochrane G."/>
            <person name="Meng A."/>
            <person name="Brown T."/>
            <person name="Cohen L."/>
        </authorList>
    </citation>
    <scope>NUCLEOTIDE SEQUENCE</scope>
    <source>
        <strain evidence="2">Clade-D-RCC2596</strain>
    </source>
</reference>
<sequence>MFLRGKRRRVFFSSSASAAAASGSDTGATTVRRATALFWVLFHVENATRHRQYASLKFIPIVYAPRAFIRDIAGASRKPTSSIPHRTRRVRDAPRGDARVDARASNLCANANDTARGQYETKQNIHHPSHAVLATSAPPSRGVRARRLRPR</sequence>
<evidence type="ECO:0000256" key="1">
    <source>
        <dbReference type="SAM" id="MobiDB-lite"/>
    </source>
</evidence>
<feature type="compositionally biased region" description="Basic and acidic residues" evidence="1">
    <location>
        <begin position="90"/>
        <end position="102"/>
    </location>
</feature>
<evidence type="ECO:0000313" key="2">
    <source>
        <dbReference type="EMBL" id="CAD9655321.1"/>
    </source>
</evidence>
<name>A0A7S2QY23_9CHLO</name>
<organism evidence="2">
    <name type="scientific">Ostreococcus mediterraneus</name>
    <dbReference type="NCBI Taxonomy" id="1486918"/>
    <lineage>
        <taxon>Eukaryota</taxon>
        <taxon>Viridiplantae</taxon>
        <taxon>Chlorophyta</taxon>
        <taxon>Mamiellophyceae</taxon>
        <taxon>Mamiellales</taxon>
        <taxon>Bathycoccaceae</taxon>
        <taxon>Ostreococcus</taxon>
    </lineage>
</organism>
<feature type="region of interest" description="Disordered" evidence="1">
    <location>
        <begin position="129"/>
        <end position="151"/>
    </location>
</feature>
<feature type="region of interest" description="Disordered" evidence="1">
    <location>
        <begin position="75"/>
        <end position="105"/>
    </location>
</feature>
<protein>
    <submittedName>
        <fullName evidence="2">Uncharacterized protein</fullName>
    </submittedName>
</protein>
<dbReference type="EMBL" id="HBHH01002658">
    <property type="protein sequence ID" value="CAD9655321.1"/>
    <property type="molecule type" value="Transcribed_RNA"/>
</dbReference>
<dbReference type="AlphaFoldDB" id="A0A7S2QY23"/>
<gene>
    <name evidence="2" type="ORF">OMED0932_LOCUS1059</name>
</gene>
<proteinExistence type="predicted"/>
<accession>A0A7S2QY23</accession>